<dbReference type="Gene3D" id="1.10.490.110">
    <property type="entry name" value="Uncharacterized conserved protein DUF2267"/>
    <property type="match status" value="1"/>
</dbReference>
<dbReference type="InterPro" id="IPR038282">
    <property type="entry name" value="DUF2267_sf"/>
</dbReference>
<evidence type="ECO:0000313" key="2">
    <source>
        <dbReference type="Proteomes" id="UP000784435"/>
    </source>
</evidence>
<name>A0A921SP17_9MICO</name>
<dbReference type="Pfam" id="PF10025">
    <property type="entry name" value="DUF2267"/>
    <property type="match status" value="1"/>
</dbReference>
<gene>
    <name evidence="1" type="ORF">K8V08_11585</name>
</gene>
<reference evidence="1" key="2">
    <citation type="submission" date="2021-09" db="EMBL/GenBank/DDBJ databases">
        <authorList>
            <person name="Gilroy R."/>
        </authorList>
    </citation>
    <scope>NUCLEOTIDE SEQUENCE</scope>
    <source>
        <strain evidence="1">ChiGjej5B5-7349</strain>
    </source>
</reference>
<sequence>MQTDEYITRVQRRADLDSTDEASRVTSTVLGIFGTLDLRGQLKDAASQLSQGIGPMLTARETSQSFSASQFVSAVATELSIDEGAAEKAATAVLTTLREALSDGQFLDVNAVLPEEFHRFVTER</sequence>
<evidence type="ECO:0000313" key="1">
    <source>
        <dbReference type="EMBL" id="HJG81040.1"/>
    </source>
</evidence>
<accession>A0A921SP17</accession>
<organism evidence="1 2">
    <name type="scientific">Brevibacterium senegalense</name>
    <dbReference type="NCBI Taxonomy" id="1033736"/>
    <lineage>
        <taxon>Bacteria</taxon>
        <taxon>Bacillati</taxon>
        <taxon>Actinomycetota</taxon>
        <taxon>Actinomycetes</taxon>
        <taxon>Micrococcales</taxon>
        <taxon>Brevibacteriaceae</taxon>
        <taxon>Brevibacterium</taxon>
    </lineage>
</organism>
<protein>
    <submittedName>
        <fullName evidence="1">DUF2267 domain-containing protein</fullName>
    </submittedName>
</protein>
<dbReference type="EMBL" id="DYUK01000252">
    <property type="protein sequence ID" value="HJG81040.1"/>
    <property type="molecule type" value="Genomic_DNA"/>
</dbReference>
<comment type="caution">
    <text evidence="1">The sequence shown here is derived from an EMBL/GenBank/DDBJ whole genome shotgun (WGS) entry which is preliminary data.</text>
</comment>
<reference evidence="1" key="1">
    <citation type="journal article" date="2021" name="PeerJ">
        <title>Extensive microbial diversity within the chicken gut microbiome revealed by metagenomics and culture.</title>
        <authorList>
            <person name="Gilroy R."/>
            <person name="Ravi A."/>
            <person name="Getino M."/>
            <person name="Pursley I."/>
            <person name="Horton D.L."/>
            <person name="Alikhan N.F."/>
            <person name="Baker D."/>
            <person name="Gharbi K."/>
            <person name="Hall N."/>
            <person name="Watson M."/>
            <person name="Adriaenssens E.M."/>
            <person name="Foster-Nyarko E."/>
            <person name="Jarju S."/>
            <person name="Secka A."/>
            <person name="Antonio M."/>
            <person name="Oren A."/>
            <person name="Chaudhuri R.R."/>
            <person name="La Ragione R."/>
            <person name="Hildebrand F."/>
            <person name="Pallen M.J."/>
        </authorList>
    </citation>
    <scope>NUCLEOTIDE SEQUENCE</scope>
    <source>
        <strain evidence="1">ChiGjej5B5-7349</strain>
    </source>
</reference>
<proteinExistence type="predicted"/>
<dbReference type="Proteomes" id="UP000784435">
    <property type="component" value="Unassembled WGS sequence"/>
</dbReference>
<dbReference type="AlphaFoldDB" id="A0A921SP17"/>
<dbReference type="InterPro" id="IPR018727">
    <property type="entry name" value="DUF2267"/>
</dbReference>